<evidence type="ECO:0000313" key="1">
    <source>
        <dbReference type="EMBL" id="KFB48336.1"/>
    </source>
</evidence>
<dbReference type="VEuPathDB" id="VectorBase:ASIC016319"/>
<dbReference type="EnsemblMetazoa" id="ASIC016319-RA">
    <property type="protein sequence ID" value="ASIC016319-PA"/>
    <property type="gene ID" value="ASIC016319"/>
</dbReference>
<dbReference type="Proteomes" id="UP000030765">
    <property type="component" value="Unassembled WGS sequence"/>
</dbReference>
<organism evidence="1">
    <name type="scientific">Anopheles sinensis</name>
    <name type="common">Mosquito</name>
    <dbReference type="NCBI Taxonomy" id="74873"/>
    <lineage>
        <taxon>Eukaryota</taxon>
        <taxon>Metazoa</taxon>
        <taxon>Ecdysozoa</taxon>
        <taxon>Arthropoda</taxon>
        <taxon>Hexapoda</taxon>
        <taxon>Insecta</taxon>
        <taxon>Pterygota</taxon>
        <taxon>Neoptera</taxon>
        <taxon>Endopterygota</taxon>
        <taxon>Diptera</taxon>
        <taxon>Nematocera</taxon>
        <taxon>Culicoidea</taxon>
        <taxon>Culicidae</taxon>
        <taxon>Anophelinae</taxon>
        <taxon>Anopheles</taxon>
    </lineage>
</organism>
<proteinExistence type="predicted"/>
<evidence type="ECO:0000313" key="3">
    <source>
        <dbReference type="Proteomes" id="UP000030765"/>
    </source>
</evidence>
<accession>A0A084WDP2</accession>
<reference evidence="1 3" key="1">
    <citation type="journal article" date="2014" name="BMC Genomics">
        <title>Genome sequence of Anopheles sinensis provides insight into genetics basis of mosquito competence for malaria parasites.</title>
        <authorList>
            <person name="Zhou D."/>
            <person name="Zhang D."/>
            <person name="Ding G."/>
            <person name="Shi L."/>
            <person name="Hou Q."/>
            <person name="Ye Y."/>
            <person name="Xu Y."/>
            <person name="Zhou H."/>
            <person name="Xiong C."/>
            <person name="Li S."/>
            <person name="Yu J."/>
            <person name="Hong S."/>
            <person name="Yu X."/>
            <person name="Zou P."/>
            <person name="Chen C."/>
            <person name="Chang X."/>
            <person name="Wang W."/>
            <person name="Lv Y."/>
            <person name="Sun Y."/>
            <person name="Ma L."/>
            <person name="Shen B."/>
            <person name="Zhu C."/>
        </authorList>
    </citation>
    <scope>NUCLEOTIDE SEQUENCE [LARGE SCALE GENOMIC DNA]</scope>
</reference>
<protein>
    <submittedName>
        <fullName evidence="1 2">ATPase, Class I, type 8B, member 2</fullName>
    </submittedName>
</protein>
<reference evidence="2" key="2">
    <citation type="submission" date="2020-05" db="UniProtKB">
        <authorList>
            <consortium name="EnsemblMetazoa"/>
        </authorList>
    </citation>
    <scope>IDENTIFICATION</scope>
</reference>
<gene>
    <name evidence="1" type="ORF">ZHAS_00016319</name>
</gene>
<evidence type="ECO:0000313" key="2">
    <source>
        <dbReference type="EnsemblMetazoa" id="ASIC016319-PA"/>
    </source>
</evidence>
<keyword evidence="3" id="KW-1185">Reference proteome</keyword>
<dbReference type="AlphaFoldDB" id="A0A084WDP2"/>
<dbReference type="EMBL" id="ATLV01023048">
    <property type="status" value="NOT_ANNOTATED_CDS"/>
    <property type="molecule type" value="Genomic_DNA"/>
</dbReference>
<dbReference type="EMBL" id="KE525339">
    <property type="protein sequence ID" value="KFB48336.1"/>
    <property type="molecule type" value="Genomic_DNA"/>
</dbReference>
<sequence length="73" mass="8284">MRKESTPPGDTGFGDGEPATLWKSIKGKRLMQHKLKKTIYDGARYEHKYYHLHPDSTRKHFLNADGAEGGLIT</sequence>
<name>A0A084WDP2_ANOSI</name>